<keyword evidence="9" id="KW-0808">Transferase</keyword>
<evidence type="ECO:0000256" key="9">
    <source>
        <dbReference type="ARBA" id="ARBA00022679"/>
    </source>
</evidence>
<dbReference type="InterPro" id="IPR042104">
    <property type="entry name" value="PKS_dehydratase_sf"/>
</dbReference>
<dbReference type="InterPro" id="IPR010071">
    <property type="entry name" value="AA_adenyl_dom"/>
</dbReference>
<dbReference type="InterPro" id="IPR025110">
    <property type="entry name" value="AMP-bd_C"/>
</dbReference>
<dbReference type="Pfam" id="PF16197">
    <property type="entry name" value="KAsynt_C_assoc"/>
    <property type="match status" value="1"/>
</dbReference>
<dbReference type="InterPro" id="IPR045851">
    <property type="entry name" value="AMP-bd_C_sf"/>
</dbReference>
<dbReference type="InterPro" id="IPR057326">
    <property type="entry name" value="KR_dom"/>
</dbReference>
<evidence type="ECO:0000256" key="1">
    <source>
        <dbReference type="ARBA" id="ARBA00001938"/>
    </source>
</evidence>
<feature type="domain" description="PKS/mFAS DH" evidence="17">
    <location>
        <begin position="2633"/>
        <end position="2900"/>
    </location>
</feature>
<dbReference type="InterPro" id="IPR036291">
    <property type="entry name" value="NAD(P)-bd_dom_sf"/>
</dbReference>
<reference evidence="18 19" key="1">
    <citation type="submission" date="2024-09" db="EMBL/GenBank/DDBJ databases">
        <authorList>
            <person name="Sun Q."/>
            <person name="Mori K."/>
        </authorList>
    </citation>
    <scope>NUCLEOTIDE SEQUENCE [LARGE SCALE GENOMIC DNA]</scope>
    <source>
        <strain evidence="18 19">TBRC 1432</strain>
    </source>
</reference>
<dbReference type="Pfam" id="PF13193">
    <property type="entry name" value="AMP-binding_C"/>
    <property type="match status" value="1"/>
</dbReference>
<evidence type="ECO:0000259" key="14">
    <source>
        <dbReference type="PROSITE" id="PS50075"/>
    </source>
</evidence>
<dbReference type="PROSITE" id="PS00189">
    <property type="entry name" value="LIPOYL"/>
    <property type="match status" value="1"/>
</dbReference>
<dbReference type="SUPFAM" id="SSF47336">
    <property type="entry name" value="ACP-like"/>
    <property type="match status" value="4"/>
</dbReference>
<dbReference type="InterPro" id="IPR009081">
    <property type="entry name" value="PP-bd_ACP"/>
</dbReference>
<dbReference type="Pfam" id="PF00109">
    <property type="entry name" value="ketoacyl-synt"/>
    <property type="match status" value="2"/>
</dbReference>
<dbReference type="InterPro" id="IPR049551">
    <property type="entry name" value="PKS_DH_C"/>
</dbReference>
<dbReference type="PROSITE" id="PS50968">
    <property type="entry name" value="BIOTINYL_LIPOYL"/>
    <property type="match status" value="1"/>
</dbReference>
<dbReference type="InterPro" id="IPR020806">
    <property type="entry name" value="PKS_PP-bd"/>
</dbReference>
<dbReference type="Gene3D" id="2.40.50.100">
    <property type="match status" value="1"/>
</dbReference>
<dbReference type="RefSeq" id="WP_379794597.1">
    <property type="nucleotide sequence ID" value="NZ_JBHLUD010000015.1"/>
</dbReference>
<dbReference type="NCBIfam" id="TIGR01733">
    <property type="entry name" value="AA-adenyl-dom"/>
    <property type="match status" value="1"/>
</dbReference>
<dbReference type="Pfam" id="PF00364">
    <property type="entry name" value="Biotin_lipoyl"/>
    <property type="match status" value="1"/>
</dbReference>
<dbReference type="InterPro" id="IPR036736">
    <property type="entry name" value="ACP-like_sf"/>
</dbReference>
<comment type="similarity">
    <text evidence="5">Belongs to the 2-oxoacid dehydrogenase family.</text>
</comment>
<dbReference type="PROSITE" id="PS52004">
    <property type="entry name" value="KS3_2"/>
    <property type="match status" value="2"/>
</dbReference>
<evidence type="ECO:0000256" key="8">
    <source>
        <dbReference type="ARBA" id="ARBA00022553"/>
    </source>
</evidence>
<dbReference type="Pfam" id="PF08659">
    <property type="entry name" value="KR"/>
    <property type="match status" value="2"/>
</dbReference>
<evidence type="ECO:0000259" key="15">
    <source>
        <dbReference type="PROSITE" id="PS50968"/>
    </source>
</evidence>
<keyword evidence="6" id="KW-0596">Phosphopantetheine</keyword>
<dbReference type="SMART" id="SM00822">
    <property type="entry name" value="PKS_KR"/>
    <property type="match status" value="2"/>
</dbReference>
<dbReference type="EMBL" id="JBHLUD010000015">
    <property type="protein sequence ID" value="MFC0548258.1"/>
    <property type="molecule type" value="Genomic_DNA"/>
</dbReference>
<dbReference type="Gene3D" id="1.10.1200.10">
    <property type="entry name" value="ACP-like"/>
    <property type="match status" value="4"/>
</dbReference>
<dbReference type="CDD" id="cd00833">
    <property type="entry name" value="PKS"/>
    <property type="match status" value="2"/>
</dbReference>
<keyword evidence="7" id="KW-0963">Cytoplasm</keyword>
<dbReference type="InterPro" id="IPR029063">
    <property type="entry name" value="SAM-dependent_MTases_sf"/>
</dbReference>
<keyword evidence="19" id="KW-1185">Reference proteome</keyword>
<protein>
    <submittedName>
        <fullName evidence="18">Amino acid adenylation domain-containing protein</fullName>
    </submittedName>
</protein>
<dbReference type="Pfam" id="PF00198">
    <property type="entry name" value="2-oxoacid_dh"/>
    <property type="match status" value="1"/>
</dbReference>
<feature type="active site" description="Proton acceptor; for dehydratase activity" evidence="13">
    <location>
        <position position="2666"/>
    </location>
</feature>
<evidence type="ECO:0000313" key="19">
    <source>
        <dbReference type="Proteomes" id="UP001589810"/>
    </source>
</evidence>
<dbReference type="SUPFAM" id="SSF53335">
    <property type="entry name" value="S-adenosyl-L-methionine-dependent methyltransferases"/>
    <property type="match status" value="1"/>
</dbReference>
<dbReference type="Pfam" id="PF08242">
    <property type="entry name" value="Methyltransf_12"/>
    <property type="match status" value="1"/>
</dbReference>
<evidence type="ECO:0000256" key="5">
    <source>
        <dbReference type="ARBA" id="ARBA00007317"/>
    </source>
</evidence>
<dbReference type="InterPro" id="IPR013968">
    <property type="entry name" value="PKS_KR"/>
</dbReference>
<dbReference type="Gene3D" id="3.30.559.10">
    <property type="entry name" value="Chloramphenicol acetyltransferase-like domain"/>
    <property type="match status" value="2"/>
</dbReference>
<dbReference type="SMART" id="SM00825">
    <property type="entry name" value="PKS_KS"/>
    <property type="match status" value="2"/>
</dbReference>
<dbReference type="SUPFAM" id="SSF53901">
    <property type="entry name" value="Thiolase-like"/>
    <property type="match status" value="2"/>
</dbReference>
<evidence type="ECO:0000256" key="10">
    <source>
        <dbReference type="ARBA" id="ARBA00022737"/>
    </source>
</evidence>
<organism evidence="18 19">
    <name type="scientific">Kutzneria chonburiensis</name>
    <dbReference type="NCBI Taxonomy" id="1483604"/>
    <lineage>
        <taxon>Bacteria</taxon>
        <taxon>Bacillati</taxon>
        <taxon>Actinomycetota</taxon>
        <taxon>Actinomycetes</taxon>
        <taxon>Pseudonocardiales</taxon>
        <taxon>Pseudonocardiaceae</taxon>
        <taxon>Kutzneria</taxon>
    </lineage>
</organism>
<dbReference type="InterPro" id="IPR050091">
    <property type="entry name" value="PKS_NRPS_Biosynth_Enz"/>
</dbReference>
<dbReference type="CDD" id="cd06849">
    <property type="entry name" value="lipoyl_domain"/>
    <property type="match status" value="1"/>
</dbReference>
<gene>
    <name evidence="18" type="ORF">ACFFH7_42590</name>
</gene>
<feature type="domain" description="Carrier" evidence="14">
    <location>
        <begin position="3322"/>
        <end position="3398"/>
    </location>
</feature>
<keyword evidence="8" id="KW-0597">Phosphoprotein</keyword>
<feature type="active site" description="Proton donor; for dehydratase activity" evidence="13">
    <location>
        <position position="2817"/>
    </location>
</feature>
<dbReference type="Gene3D" id="3.40.50.12780">
    <property type="entry name" value="N-terminal domain of ligase-like"/>
    <property type="match status" value="1"/>
</dbReference>
<evidence type="ECO:0000256" key="2">
    <source>
        <dbReference type="ARBA" id="ARBA00001957"/>
    </source>
</evidence>
<dbReference type="InterPro" id="IPR023213">
    <property type="entry name" value="CAT-like_dom_sf"/>
</dbReference>
<dbReference type="SUPFAM" id="SSF51230">
    <property type="entry name" value="Single hybrid motif"/>
    <property type="match status" value="1"/>
</dbReference>
<evidence type="ECO:0000256" key="7">
    <source>
        <dbReference type="ARBA" id="ARBA00022490"/>
    </source>
</evidence>
<evidence type="ECO:0000256" key="13">
    <source>
        <dbReference type="PROSITE-ProRule" id="PRU01363"/>
    </source>
</evidence>
<dbReference type="Pfam" id="PF00501">
    <property type="entry name" value="AMP-binding"/>
    <property type="match status" value="1"/>
</dbReference>
<dbReference type="Gene3D" id="3.40.50.150">
    <property type="entry name" value="Vaccinia Virus protein VP39"/>
    <property type="match status" value="1"/>
</dbReference>
<dbReference type="PROSITE" id="PS50075">
    <property type="entry name" value="CARRIER"/>
    <property type="match status" value="3"/>
</dbReference>
<dbReference type="Gene3D" id="3.30.300.30">
    <property type="match status" value="1"/>
</dbReference>
<dbReference type="PANTHER" id="PTHR43775">
    <property type="entry name" value="FATTY ACID SYNTHASE"/>
    <property type="match status" value="1"/>
</dbReference>
<dbReference type="Pfam" id="PF22621">
    <property type="entry name" value="CurL-like_PKS_C"/>
    <property type="match status" value="1"/>
</dbReference>
<comment type="caution">
    <text evidence="18">The sequence shown here is derived from an EMBL/GenBank/DDBJ whole genome shotgun (WGS) entry which is preliminary data.</text>
</comment>
<evidence type="ECO:0000256" key="11">
    <source>
        <dbReference type="ARBA" id="ARBA00022823"/>
    </source>
</evidence>
<dbReference type="Gene3D" id="3.10.129.110">
    <property type="entry name" value="Polyketide synthase dehydratase"/>
    <property type="match status" value="2"/>
</dbReference>
<dbReference type="SUPFAM" id="SSF51735">
    <property type="entry name" value="NAD(P)-binding Rossmann-fold domains"/>
    <property type="match status" value="4"/>
</dbReference>
<dbReference type="InterPro" id="IPR000873">
    <property type="entry name" value="AMP-dep_synth/lig_dom"/>
</dbReference>
<dbReference type="Pfam" id="PF02801">
    <property type="entry name" value="Ketoacyl-synt_C"/>
    <property type="match status" value="2"/>
</dbReference>
<feature type="domain" description="Lipoyl-binding" evidence="15">
    <location>
        <begin position="1"/>
        <end position="76"/>
    </location>
</feature>
<dbReference type="InterPro" id="IPR014031">
    <property type="entry name" value="Ketoacyl_synth_C"/>
</dbReference>
<dbReference type="InterPro" id="IPR042099">
    <property type="entry name" value="ANL_N_sf"/>
</dbReference>
<dbReference type="InterPro" id="IPR032821">
    <property type="entry name" value="PKS_assoc"/>
</dbReference>
<evidence type="ECO:0000259" key="17">
    <source>
        <dbReference type="PROSITE" id="PS52019"/>
    </source>
</evidence>
<dbReference type="Proteomes" id="UP001589810">
    <property type="component" value="Unassembled WGS sequence"/>
</dbReference>
<name>A0ABV6N6N3_9PSEU</name>
<dbReference type="PROSITE" id="PS52019">
    <property type="entry name" value="PKS_MFAS_DH"/>
    <property type="match status" value="1"/>
</dbReference>
<dbReference type="InterPro" id="IPR001242">
    <property type="entry name" value="Condensation_dom"/>
</dbReference>
<evidence type="ECO:0000313" key="18">
    <source>
        <dbReference type="EMBL" id="MFC0548258.1"/>
    </source>
</evidence>
<comment type="cofactor">
    <cofactor evidence="1">
        <name>(R)-lipoate</name>
        <dbReference type="ChEBI" id="CHEBI:83088"/>
    </cofactor>
</comment>
<dbReference type="Pfam" id="PF22336">
    <property type="entry name" value="RhiE-like_linker"/>
    <property type="match status" value="1"/>
</dbReference>
<feature type="domain" description="Ketosynthase family 3 (KS3)" evidence="16">
    <location>
        <begin position="415"/>
        <end position="826"/>
    </location>
</feature>
<dbReference type="InterPro" id="IPR013217">
    <property type="entry name" value="Methyltransf_12"/>
</dbReference>
<evidence type="ECO:0000259" key="16">
    <source>
        <dbReference type="PROSITE" id="PS52004"/>
    </source>
</evidence>
<feature type="domain" description="Carrier" evidence="14">
    <location>
        <begin position="4286"/>
        <end position="4362"/>
    </location>
</feature>
<evidence type="ECO:0000256" key="4">
    <source>
        <dbReference type="ARBA" id="ARBA00004792"/>
    </source>
</evidence>
<dbReference type="Pfam" id="PF14765">
    <property type="entry name" value="PS-DH"/>
    <property type="match status" value="1"/>
</dbReference>
<dbReference type="Gene3D" id="3.40.47.10">
    <property type="match status" value="2"/>
</dbReference>
<dbReference type="PANTHER" id="PTHR43775:SF37">
    <property type="entry name" value="SI:DKEY-61P9.11"/>
    <property type="match status" value="1"/>
</dbReference>
<dbReference type="InterPro" id="IPR011053">
    <property type="entry name" value="Single_hybrid_motif"/>
</dbReference>
<dbReference type="SMART" id="SM00823">
    <property type="entry name" value="PKS_PP"/>
    <property type="match status" value="4"/>
</dbReference>
<comment type="pathway">
    <text evidence="4">Antibiotic biosynthesis.</text>
</comment>
<dbReference type="InterPro" id="IPR003016">
    <property type="entry name" value="2-oxoA_DH_lipoyl-BS"/>
</dbReference>
<proteinExistence type="inferred from homology"/>
<evidence type="ECO:0000256" key="6">
    <source>
        <dbReference type="ARBA" id="ARBA00022450"/>
    </source>
</evidence>
<dbReference type="InterPro" id="IPR020807">
    <property type="entry name" value="PKS_DH"/>
</dbReference>
<dbReference type="InterPro" id="IPR000089">
    <property type="entry name" value="Biotin_lipoyl"/>
</dbReference>
<comment type="cofactor">
    <cofactor evidence="2">
        <name>pantetheine 4'-phosphate</name>
        <dbReference type="ChEBI" id="CHEBI:47942"/>
    </cofactor>
</comment>
<dbReference type="Gene3D" id="3.30.70.3290">
    <property type="match status" value="1"/>
</dbReference>
<dbReference type="InterPro" id="IPR049900">
    <property type="entry name" value="PKS_mFAS_DH"/>
</dbReference>
<dbReference type="InterPro" id="IPR020845">
    <property type="entry name" value="AMP-binding_CS"/>
</dbReference>
<dbReference type="Gene3D" id="3.40.50.720">
    <property type="entry name" value="NAD(P)-binding Rossmann-like Domain"/>
    <property type="match status" value="2"/>
</dbReference>
<dbReference type="SUPFAM" id="SSF52777">
    <property type="entry name" value="CoA-dependent acyltransferases"/>
    <property type="match status" value="3"/>
</dbReference>
<evidence type="ECO:0000256" key="3">
    <source>
        <dbReference type="ARBA" id="ARBA00004496"/>
    </source>
</evidence>
<keyword evidence="11" id="KW-0450">Lipoyl</keyword>
<dbReference type="Gene3D" id="3.30.559.30">
    <property type="entry name" value="Nonribosomal peptide synthetase, condensation domain"/>
    <property type="match status" value="1"/>
</dbReference>
<keyword evidence="10" id="KW-0677">Repeat</keyword>
<dbReference type="PROSITE" id="PS00455">
    <property type="entry name" value="AMP_BINDING"/>
    <property type="match status" value="1"/>
</dbReference>
<dbReference type="InterPro" id="IPR020841">
    <property type="entry name" value="PKS_Beta-ketoAc_synthase_dom"/>
</dbReference>
<dbReference type="SMART" id="SM00826">
    <property type="entry name" value="PKS_DH"/>
    <property type="match status" value="1"/>
</dbReference>
<dbReference type="InterPro" id="IPR014030">
    <property type="entry name" value="Ketoacyl_synth_N"/>
</dbReference>
<sequence>MTRLAVPQLGEGIVEVRILSLRKQPGERVAKDEVVYEMEHDKAAVEIESPADGVLTRWLVAEGDTVPIGAVVAELSAAPVEVPAAAPVAKVRVPPRTRLMARRAGLADEQLPSIPAASSVLMPEDVQRYLESQRSQELSTRQQQLNTAMRSAKVVPAVVAMPLDADSLDQITATLGAETAFQGFALLAARTAMAYKGFRSRHAADNKVQVHDRINLGIAVATDSDDLTVAVVRAADQLSNEDFHAQYVQSVERARDGQSQADGTVSLILSHLGEESATFAVPVVVPPAVATLFLGSVDRGSRQMVLTFDHTLVNGREAAALLSAIRDAATISPVVAEQADLTSILAVTESVLGHAVDPDRPLGEQGMDSAAAVRLVRELGVPLATVWRHPRLRDLAAHVHAPAEESTKDFAAEVADDIAVIGMSCRVPGADDVDAYWDLVARAECRIGTTTRAGVPERAGLLDRIDLFDAEFFGVTPRQAASMDPQQRMLLELSWHALEHAGVNPDALAGTDVGVFVAACSYDYREQLVATDAADGYATIGTFPAFLANRVSHFYDFTGPSVTLDTACSGSLTALASAVSALRAGDCTTAMVGAANLLSNPFNTTAYQQAGMLSPAGHSHVFDASADGFVRGEGAAWVVLKPLRQAVADGDPVLAVIKGVAVNHGGRAASLTAPNPAAQTRVIRRALSRAGLHASDLGYLEAHGTGTALGDPIEIDGILNAFADPSTAGPSAAGPSGRLWIGSVKANLGHLEGASGLAGLIKAVQALRHNMIPATPNFTTLNPNIDLTSTPLAIASHSVPWTGSSRYAAVSSFGLGGSNAHVVIGSAPVTPAELTAPTAVASATPAELAASCAVASASPSAVASTTSAELAAPRAVASVESSELAAPSAVASGNRAELTAFVVPLSAATPEALAELASRLADVVESSTADLADIVWTLQTGRRALRHRKIVIARSRAELVRALRSGDFADAPSELAGWLGGGNVDWTAFWPKGTPERRVPLAPYPFQRKSFWLPGTQHDLHDHTVAGRRVRPGAELIDAFAATDLARIRFLRPVPVTANLVADGLTLTADGEVCATAMVANEPIAGVEWPSEETSEPLDLYGLLAGRGIEVGPVYRVLQRIRRSGTQAWADIVAGPGDERTRRIAWLDAALQASHAVLDDNRTYIAAGIDRLSWQRSVPERAELRVRRTGDTVIDIDVPGVLTVRGLRLLPADTVRMLVPTWQDIPPYPATPPTNTLLLHDRNTTVAGGVDIADPQLAERIAGYTDVQLIVGGAHWTDDASGVAALREWLLALVTTARTLGGTGVPATIRLVTTGLSSPTPGAALQGALLGALRSIPMELPTISIAAVDLDPSYALLSEVGDVPTGPSLVSLRPEGRRRQVFVDQPVDAGVRSFKQNGVYILFGGTGGIGTEIARHLAADYNARLVLVGRSPATVSVPGAVFHPGDVTNPADVEAVLAFCRNTFGEPDGFVHTVGSVSAALIGSLSPSEVDAVLATKVTAVQHLRRLAGDKLLVLSSSVAGLFGSQGGLNYAAANSFLGYYAQAAGGRVRTLDWGLWRDTGLAKQYTDHVLRSYPGLAEYSPADGIAALETAVAGQHPHAAVVAGQPQALTAHQPQATESVSESAARRMDFYARAHLSRRMAEIGLGDALTPPATFGEITERLGVVPEHHRLLAAVLDLLASDGLVNQDGGKFAGLRTFEPPSREALLADHPDLAGHLDLLDRALASYGPVLRGDQRAADVLFPGGDLSGVTGIYSGNSLFDPVNQVAAQTVAALVAEGRQSVLEIGAGVGGTTAGVLAALASPVEYVYTDLSQAFLNHGRRRFGDKISTSLLNIEHDPAEQGFYGRRFDVIVASNVVHATRDLETSLTHIGRLLNPGGRLVLSEMVAPAAVYTLIFGLTDGWWRYVDPERRLPHGPLLDVPRWQRLLADHDWTLSASPTADDPGVVAVLTCAPPSPAAAVPAAQSGETVTAIADGLRDIVRTLIADPTVTIPGNVPWQQLGIDSLLNNELVAEVSSRFTPVSSTVLFEHRTVDALAAFLAAKLEPATPTLTTPVVTPVVSEPTPAVVPVTTSVVKPPVAAPVVAAAKPIREPKAGEPIAIVGVAGRYPGAADVDEFWRLLATGGSPVREVPADRWDWRTAQGYARYGCFIDDWDGFDPEIFRISPRDAATMDPQERVFLEVAWEAFETAGYARRELSGGKVGVFAGVTGTSNILAGRDARLAGYDNPEYAVTALASVANRVSHAFDLAGPSFTVDTMCSSSLTAVHLACRALESGDADMALAGGVNLYLHPDRFAGLCALGMPSHGKHTRAFGAGGDGFIPGEGVGAIVLKRLSDAEADGDTVYAVIRGSGINHGGGTGGYTVPNPVAQAALIAETLKRSTVDPRTIDYIEAHGTGTELGDPIELRALAIAFAEAKTLRVGSVKSNIGHGEAAAGIAGLTKVILQLRNGQLAPTLHAEPLNPKLELAGTPLTIQHRAEVWPAGDRPRRAAISSFGAGGANAHVIIEEYRQPATVESTETVMVPLSAPDRTRLAETARRLAASLPLNLNDIAHTLTVGRERFDERAAIVCRTRGELIAACEALATGASHPSLESDLESAQRWLSGGEPDVTTGRRIALPTTPFARAERPELPHRGSDLPLVQSIEVPTTRTASLTLTAGSRLLADHVVDGVALLPGAVHPELVFETLLSARQSPYGMAIRSLAWPEPATGAPMEIKVQLDGAAFRVTANGRTAAEGTVQAVESGLRMAYDPADLERRLTGDATEFYRAFEAAGFAYGPLYRTVTAVGRAGDEVISRLALPAGEDPDGRQVLHPAMLDGACQTAAYRLLSDDPTRRYRPLGVDRITVHRPVTGGYVHARSVGQDQRRGVHTFDLRLIGTDGSVLAEIDGFMVRADDRPAVGKPVVAKAKSPVAAYKLDWIPLPSTGVQVPPAGTLALGDGTVARTFGANPLPGWGDEVKPDETPRDVIVDLTTAVSTDAIFAALRALVRSRNIDGARVHVVTAADGEPAPLLYGLHGLVRTIAGETARFGIRLVTLDTHWLATDPAGAAGAIVGDEDFTGPAWVRLAPGRREVATLVPDTSAAGDAGQFLSPNGCYLLVGGAGGLGREVAASILNAQPQARVVLVGRSAQPAGLPSTVEYRSCDVTDRAAVEELARSLPDVRGIVYLAGQLRDGFLRAKTPAAVQAVCDAKILGATLIDEAFAGHRLDFFVLASSLAALAGNQGQSDYAFANGYLDGFAAARAARRPGRTLSIGWPILAGDGMSPNEDSLRYLAETLGLTPLPMAEAAAELWRRLPDSGSHVALVHGNTAVWEAALGVGSSTVESDDLLEWLRDRVAQSVGIAADKLDADRDLIAYGVDSVALMRLNRMLESDIGRLPMTTLLDSTTLRDLASRLRTDHADQVSGFGQRSPEPVAVERGPAPLTERLMGIWAADQLAAPQTPYNISMSWQLSSTVDVQWLSRAVDALVRRHPALGSVVRPHGGELAFVPADQLPRLEIRDGSDVVEEADRRFRLDAEAPLRVVLHRSSNVLQLVTHHLVVDGRSAELLRDDLDALYRGAELPPVTGRFADSLHAEQAVSAERLAECAEFWKSRLAGVSGQPLFVGSADRSGAHREYTIPAYGDRSFVLLLAAFATALARKTGQRSLLISVPTYGRSSADLDDAVGCFVNSVPLRIEFDRSKSTVDFLAELREQVRGAVAHADLPYPKIAELCGDAAPTVTFAFQNWRRAEDRRELLTDLVHQRGQQGHFDLGLEVTETAAGLEILANHRTAVLSGDEVDRLVDDMRKFAAELSGNAVRTVADLLDPAAGTLVGRFEAVVDRTPDAIAVEDAQQRLTYRELDDLVRRVATAVTAETQPGEPVAVLLDRDVAMPGVLLGVLAAGSPYVPLDSSYPAERLALVLEGAGCKVAVVTAEQVHLLPADVTPLLVEDLGPALPSERRPAPDELAYLMFTSGSTGKPKGVGVTHGNVIHTVDAIGARVGWTERDRLLAVTTVCFDISVLEIFLPLITGGTLVVADRTTIVDARRLASVLEDKRISVMQATPAGWQLLLDGGWAGKSDLVALCGGEALPEHLAQALVSRTRRLWNVYGPTEATIWSTIAAIDPAGPVHLGDPIGGTDLVITPSGELWIGGPAVATGYWQQPDLTAQRFGPHPLRPDAGGRYFRTGDLVRLDDQGRLLFIGRADNQVKIRGHRVELGEIEAVLDAHPDVARSIVTLVGEGADVRLTATVVADPVPSLDVLRRFAETRLPSWMLPDRLVVVDAMPLTPNGKIDRKAVAAQLEAPAEPTTVVESLDGVATAWAEVLGLDDPPRDRKFFDLGGNSLLLGRLFARLAALYPTAGIEVADLFARPTMADQIELISQRLGGPSAPAAPRSRRELRRAFKTVTTGDLR</sequence>
<accession>A0ABV6N6N3</accession>
<dbReference type="Gene3D" id="1.10.1240.100">
    <property type="match status" value="1"/>
</dbReference>
<dbReference type="Pfam" id="PF00668">
    <property type="entry name" value="Condensation"/>
    <property type="match status" value="1"/>
</dbReference>
<feature type="domain" description="Ketosynthase family 3 (KS3)" evidence="16">
    <location>
        <begin position="2096"/>
        <end position="2508"/>
    </location>
</feature>
<evidence type="ECO:0000256" key="12">
    <source>
        <dbReference type="ARBA" id="ARBA00023268"/>
    </source>
</evidence>
<dbReference type="Pfam" id="PF00550">
    <property type="entry name" value="PP-binding"/>
    <property type="match status" value="3"/>
</dbReference>
<feature type="domain" description="Carrier" evidence="14">
    <location>
        <begin position="1968"/>
        <end position="2044"/>
    </location>
</feature>
<comment type="subcellular location">
    <subcellularLocation>
        <location evidence="3">Cytoplasm</location>
    </subcellularLocation>
</comment>
<dbReference type="InterPro" id="IPR016039">
    <property type="entry name" value="Thiolase-like"/>
</dbReference>
<feature type="region of interest" description="N-terminal hotdog fold" evidence="13">
    <location>
        <begin position="2633"/>
        <end position="2746"/>
    </location>
</feature>
<dbReference type="InterPro" id="IPR054514">
    <property type="entry name" value="RhiE-like_linker"/>
</dbReference>
<keyword evidence="12" id="KW-0511">Multifunctional enzyme</keyword>
<dbReference type="SUPFAM" id="SSF56801">
    <property type="entry name" value="Acetyl-CoA synthetase-like"/>
    <property type="match status" value="1"/>
</dbReference>
<dbReference type="InterPro" id="IPR001078">
    <property type="entry name" value="2-oxoacid_DH_actylTfrase"/>
</dbReference>
<feature type="region of interest" description="C-terminal hotdog fold" evidence="13">
    <location>
        <begin position="2756"/>
        <end position="2900"/>
    </location>
</feature>